<dbReference type="Pfam" id="PF15915">
    <property type="entry name" value="BAT"/>
    <property type="match status" value="1"/>
</dbReference>
<gene>
    <name evidence="5" type="ORF">ACFOUR_10065</name>
</gene>
<dbReference type="Pfam" id="PF04967">
    <property type="entry name" value="HTH_10"/>
    <property type="match status" value="1"/>
</dbReference>
<evidence type="ECO:0000313" key="5">
    <source>
        <dbReference type="EMBL" id="MFC3958710.1"/>
    </source>
</evidence>
<dbReference type="RefSeq" id="WP_256531049.1">
    <property type="nucleotide sequence ID" value="NZ_CP101824.1"/>
</dbReference>
<keyword evidence="2" id="KW-0804">Transcription</keyword>
<protein>
    <submittedName>
        <fullName evidence="5">Helix-turn-helix domain-containing protein</fullName>
    </submittedName>
</protein>
<dbReference type="PANTHER" id="PTHR34236:SF1">
    <property type="entry name" value="DIMETHYL SULFOXIDE REDUCTASE TRANSCRIPTIONAL ACTIVATOR"/>
    <property type="match status" value="1"/>
</dbReference>
<dbReference type="InterPro" id="IPR031803">
    <property type="entry name" value="BAT_GAF/HTH-assoc"/>
</dbReference>
<dbReference type="AlphaFoldDB" id="A0ABD5NPC4"/>
<evidence type="ECO:0000256" key="1">
    <source>
        <dbReference type="ARBA" id="ARBA00023015"/>
    </source>
</evidence>
<reference evidence="5 6" key="1">
    <citation type="journal article" date="2019" name="Int. J. Syst. Evol. Microbiol.">
        <title>The Global Catalogue of Microorganisms (GCM) 10K type strain sequencing project: providing services to taxonomists for standard genome sequencing and annotation.</title>
        <authorList>
            <consortium name="The Broad Institute Genomics Platform"/>
            <consortium name="The Broad Institute Genome Sequencing Center for Infectious Disease"/>
            <person name="Wu L."/>
            <person name="Ma J."/>
        </authorList>
    </citation>
    <scope>NUCLEOTIDE SEQUENCE [LARGE SCALE GENOMIC DNA]</scope>
    <source>
        <strain evidence="5 6">IBRC-M 10256</strain>
    </source>
</reference>
<feature type="domain" description="HTH bat-type" evidence="3">
    <location>
        <begin position="155"/>
        <end position="206"/>
    </location>
</feature>
<name>A0ABD5NPC4_9EURY</name>
<comment type="caution">
    <text evidence="5">The sequence shown here is derived from an EMBL/GenBank/DDBJ whole genome shotgun (WGS) entry which is preliminary data.</text>
</comment>
<dbReference type="InterPro" id="IPR007050">
    <property type="entry name" value="HTH_bacterioopsin"/>
</dbReference>
<evidence type="ECO:0000313" key="6">
    <source>
        <dbReference type="Proteomes" id="UP001595846"/>
    </source>
</evidence>
<keyword evidence="6" id="KW-1185">Reference proteome</keyword>
<evidence type="ECO:0000259" key="4">
    <source>
        <dbReference type="Pfam" id="PF15915"/>
    </source>
</evidence>
<evidence type="ECO:0000256" key="2">
    <source>
        <dbReference type="ARBA" id="ARBA00023163"/>
    </source>
</evidence>
<dbReference type="EMBL" id="JBHSAQ010000006">
    <property type="protein sequence ID" value="MFC3958710.1"/>
    <property type="molecule type" value="Genomic_DNA"/>
</dbReference>
<dbReference type="PANTHER" id="PTHR34236">
    <property type="entry name" value="DIMETHYL SULFOXIDE REDUCTASE TRANSCRIPTIONAL ACTIVATOR"/>
    <property type="match status" value="1"/>
</dbReference>
<dbReference type="Proteomes" id="UP001595846">
    <property type="component" value="Unassembled WGS sequence"/>
</dbReference>
<evidence type="ECO:0000259" key="3">
    <source>
        <dbReference type="Pfam" id="PF04967"/>
    </source>
</evidence>
<dbReference type="GeneID" id="73903765"/>
<keyword evidence="1" id="KW-0805">Transcription regulation</keyword>
<organism evidence="5 6">
    <name type="scientific">Halovivax cerinus</name>
    <dbReference type="NCBI Taxonomy" id="1487865"/>
    <lineage>
        <taxon>Archaea</taxon>
        <taxon>Methanobacteriati</taxon>
        <taxon>Methanobacteriota</taxon>
        <taxon>Stenosarchaea group</taxon>
        <taxon>Halobacteria</taxon>
        <taxon>Halobacteriales</taxon>
        <taxon>Natrialbaceae</taxon>
        <taxon>Halovivax</taxon>
    </lineage>
</organism>
<proteinExistence type="predicted"/>
<feature type="domain" description="Bacterioopsin transcriptional activator GAF and HTH associated" evidence="4">
    <location>
        <begin position="3"/>
        <end position="136"/>
    </location>
</feature>
<sequence length="211" mass="22777">MIDECLVVEFRVTGDDCPLAEASAAVEAPIDAAPPLERADGTTLLRFSTPDGAVGDVLDADDRIRYLHRTSGENGSTFRCVSTERCVVHRLIDRGFLVESIRYRDGSERHVGAVVGQTVLQAVLETAGETVGVQLVRLTPLGDADDSPVVSRWNLTAGQAEALETAHRMGYFEVPRTNDAAAVAAELGVSKSAFLERLRRAEATLLERALE</sequence>
<accession>A0ABD5NPC4</accession>